<reference evidence="3" key="1">
    <citation type="journal article" date="2020" name="ISME J.">
        <title>Gammaproteobacteria mediating utilization of methyl-, sulfur- and petroleum organic compounds in deep ocean hydrothermal plumes.</title>
        <authorList>
            <person name="Zhou Z."/>
            <person name="Liu Y."/>
            <person name="Pan J."/>
            <person name="Cron B.R."/>
            <person name="Toner B.M."/>
            <person name="Anantharaman K."/>
            <person name="Breier J.A."/>
            <person name="Dick G.J."/>
            <person name="Li M."/>
        </authorList>
    </citation>
    <scope>NUCLEOTIDE SEQUENCE</scope>
    <source>
        <strain evidence="3">SZUA-1385</strain>
    </source>
</reference>
<dbReference type="PANTHER" id="PTHR42204:SF1">
    <property type="entry name" value="INTEGRAL MEMBRANE PROTEIN"/>
    <property type="match status" value="1"/>
</dbReference>
<feature type="transmembrane region" description="Helical" evidence="1">
    <location>
        <begin position="90"/>
        <end position="115"/>
    </location>
</feature>
<dbReference type="InterPro" id="IPR002823">
    <property type="entry name" value="DUF112_TM"/>
</dbReference>
<sequence>MINNLIFLFIGCLVGTFTGLLPGIHPNTIIPLTVLLYEYISPQNYLYFLLGLVITHYFVSYIPSAFIGVPEDETAVSVLPLHNLTKMGRGYEGIMLCAFGGFIGIIMALIATFLIFNIGLDLNNTYEHFKPFIPYVLILLLTISLLFSGNIFWSTLITILSGLFGIVVLYNPPEINNILTAIFTGMFGMPLLLENLKMDRIRHQIITFPELDISLFKSAFAGTIGGLFRIFLPAIGGAQINFFLSKIIKENNLKSFLVSQGAITLSNEVFSILSLLLIGYGRSGTAMAIKDLSINLDKSIIFSLLIASGSAFGILFIISKCFLDYLPYLDYRKITYYIISFCILVVLFLGYFSGYLLFYIVVFVVSSFIGILCLKSKVNLSYMMSVLVFPTILYYLHY</sequence>
<dbReference type="Proteomes" id="UP000605144">
    <property type="component" value="Unassembled WGS sequence"/>
</dbReference>
<evidence type="ECO:0000313" key="3">
    <source>
        <dbReference type="EMBL" id="HIP17357.1"/>
    </source>
</evidence>
<dbReference type="EMBL" id="DQSV01000071">
    <property type="protein sequence ID" value="HIP17357.1"/>
    <property type="molecule type" value="Genomic_DNA"/>
</dbReference>
<name>A0A832YNI2_9EURY</name>
<accession>A0A832YNI2</accession>
<feature type="transmembrane region" description="Helical" evidence="1">
    <location>
        <begin position="175"/>
        <end position="193"/>
    </location>
</feature>
<organism evidence="3 4">
    <name type="scientific">Methanothermococcus okinawensis</name>
    <dbReference type="NCBI Taxonomy" id="155863"/>
    <lineage>
        <taxon>Archaea</taxon>
        <taxon>Methanobacteriati</taxon>
        <taxon>Methanobacteriota</taxon>
        <taxon>Methanomada group</taxon>
        <taxon>Methanococci</taxon>
        <taxon>Methanococcales</taxon>
        <taxon>Methanococcaceae</taxon>
        <taxon>Methanothermococcus</taxon>
    </lineage>
</organism>
<dbReference type="Pfam" id="PF01970">
    <property type="entry name" value="TctA"/>
    <property type="match status" value="1"/>
</dbReference>
<evidence type="ECO:0000256" key="1">
    <source>
        <dbReference type="SAM" id="Phobius"/>
    </source>
</evidence>
<feature type="transmembrane region" description="Helical" evidence="1">
    <location>
        <begin position="45"/>
        <end position="69"/>
    </location>
</feature>
<proteinExistence type="predicted"/>
<feature type="transmembrane region" description="Helical" evidence="1">
    <location>
        <begin position="135"/>
        <end position="168"/>
    </location>
</feature>
<feature type="transmembrane region" description="Helical" evidence="1">
    <location>
        <begin position="334"/>
        <end position="351"/>
    </location>
</feature>
<keyword evidence="1" id="KW-0812">Transmembrane</keyword>
<feature type="transmembrane region" description="Helical" evidence="1">
    <location>
        <begin position="256"/>
        <end position="280"/>
    </location>
</feature>
<keyword evidence="1" id="KW-1133">Transmembrane helix</keyword>
<feature type="transmembrane region" description="Helical" evidence="1">
    <location>
        <begin position="300"/>
        <end position="322"/>
    </location>
</feature>
<evidence type="ECO:0000259" key="2">
    <source>
        <dbReference type="Pfam" id="PF01970"/>
    </source>
</evidence>
<comment type="caution">
    <text evidence="3">The sequence shown here is derived from an EMBL/GenBank/DDBJ whole genome shotgun (WGS) entry which is preliminary data.</text>
</comment>
<keyword evidence="1" id="KW-0472">Membrane</keyword>
<feature type="transmembrane region" description="Helical" evidence="1">
    <location>
        <begin position="381"/>
        <end position="397"/>
    </location>
</feature>
<gene>
    <name evidence="3" type="ORF">EYG76_03525</name>
</gene>
<feature type="transmembrane region" description="Helical" evidence="1">
    <location>
        <begin position="219"/>
        <end position="244"/>
    </location>
</feature>
<protein>
    <recommendedName>
        <fullName evidence="2">DUF112 domain-containing protein</fullName>
    </recommendedName>
</protein>
<feature type="domain" description="DUF112" evidence="2">
    <location>
        <begin position="5"/>
        <end position="384"/>
    </location>
</feature>
<dbReference type="AlphaFoldDB" id="A0A832YNI2"/>
<dbReference type="PANTHER" id="PTHR42204">
    <property type="entry name" value="INTEGRAL MEMBRANE PROTEIN"/>
    <property type="match status" value="1"/>
</dbReference>
<evidence type="ECO:0000313" key="4">
    <source>
        <dbReference type="Proteomes" id="UP000605144"/>
    </source>
</evidence>
<feature type="transmembrane region" description="Helical" evidence="1">
    <location>
        <begin position="5"/>
        <end position="25"/>
    </location>
</feature>